<feature type="region of interest" description="Disordered" evidence="1">
    <location>
        <begin position="447"/>
        <end position="495"/>
    </location>
</feature>
<protein>
    <submittedName>
        <fullName evidence="2">Uncharacterized protein</fullName>
    </submittedName>
</protein>
<feature type="compositionally biased region" description="Polar residues" evidence="1">
    <location>
        <begin position="106"/>
        <end position="117"/>
    </location>
</feature>
<reference evidence="2 3" key="1">
    <citation type="journal article" date="2014" name="Mol. Plant">
        <title>Chromosome Scale Genome Assembly and Transcriptome Profiling of Nannochloropsis gaditana in Nitrogen Depletion.</title>
        <authorList>
            <person name="Corteggiani Carpinelli E."/>
            <person name="Telatin A."/>
            <person name="Vitulo N."/>
            <person name="Forcato C."/>
            <person name="D'Angelo M."/>
            <person name="Schiavon R."/>
            <person name="Vezzi A."/>
            <person name="Giacometti G.M."/>
            <person name="Morosinotto T."/>
            <person name="Valle G."/>
        </authorList>
    </citation>
    <scope>NUCLEOTIDE SEQUENCE [LARGE SCALE GENOMIC DNA]</scope>
    <source>
        <strain evidence="2 3">B-31</strain>
    </source>
</reference>
<dbReference type="AlphaFoldDB" id="W7TF72"/>
<dbReference type="OrthoDB" id="10403809at2759"/>
<evidence type="ECO:0000256" key="1">
    <source>
        <dbReference type="SAM" id="MobiDB-lite"/>
    </source>
</evidence>
<dbReference type="Proteomes" id="UP000019335">
    <property type="component" value="Unassembled WGS sequence"/>
</dbReference>
<feature type="compositionally biased region" description="Low complexity" evidence="1">
    <location>
        <begin position="483"/>
        <end position="495"/>
    </location>
</feature>
<name>W7TF72_9STRA</name>
<accession>W7TF72</accession>
<proteinExistence type="predicted"/>
<evidence type="ECO:0000313" key="2">
    <source>
        <dbReference type="EMBL" id="EWM22173.1"/>
    </source>
</evidence>
<evidence type="ECO:0000313" key="3">
    <source>
        <dbReference type="Proteomes" id="UP000019335"/>
    </source>
</evidence>
<dbReference type="EMBL" id="AZIL01002270">
    <property type="protein sequence ID" value="EWM22173.1"/>
    <property type="molecule type" value="Genomic_DNA"/>
</dbReference>
<feature type="region of interest" description="Disordered" evidence="1">
    <location>
        <begin position="101"/>
        <end position="128"/>
    </location>
</feature>
<sequence>MLPRQATMPPFSGRRRSRALGPCEPHLCLAFCLGVLVHRPFSLAAAARDARVLPVPDDRPTSSPSKQPWHHHMRPLAFMHKSTHVPTQILVSQRPDRCTSPVCVSATPTHASEHPSSQAPPPKPRKSTWERVSKVFNKVQDIAQSDDFQRLARGTRTLLKEIDIEVPTMEQNLGALRRTLDRSLGSTLLSFEKLLQHYESRSPEADVLLSVARKRVTKLVRHGLHQLMTPTAVEWAIYAVNSTALLVEEEAARVLAAQEGSAENSLDVPSFQDMQREVMRRMVVVAEDVEALAQNVIQNRWFRTGYSDEELKQLEALLHARVVPRLLLAVAAAVLHGWRPLQDPLLTLLVVGFASGSLSKSVAGNLMELFEASLVVKDGWEGSGKEGERIVESFPDVWRTRETAAEIGEALFRLFESVERRSAIRVEARQARARAAASAATGSIVTGTGTAALPDESSPPTHVAIPPTPASTSPSSLPPAPTSLPSSSHAPSTPLSGEKKFMVASYALPNKLTSLSGGAGPQAERERGRDSVYYPAFESTRRGKRLRYLVTTVHLTRTYWKTAATAMLGTMGLVFLARLYGSPVELTIGGDERVEGREDRREGRGRRRRDERRDGLLFSTPLEVLEEE</sequence>
<keyword evidence="3" id="KW-1185">Reference proteome</keyword>
<organism evidence="2 3">
    <name type="scientific">Nannochloropsis gaditana</name>
    <dbReference type="NCBI Taxonomy" id="72520"/>
    <lineage>
        <taxon>Eukaryota</taxon>
        <taxon>Sar</taxon>
        <taxon>Stramenopiles</taxon>
        <taxon>Ochrophyta</taxon>
        <taxon>Eustigmatophyceae</taxon>
        <taxon>Eustigmatales</taxon>
        <taxon>Monodopsidaceae</taxon>
        <taxon>Nannochloropsis</taxon>
    </lineage>
</organism>
<gene>
    <name evidence="2" type="ORF">Naga_100153g12</name>
</gene>
<comment type="caution">
    <text evidence="2">The sequence shown here is derived from an EMBL/GenBank/DDBJ whole genome shotgun (WGS) entry which is preliminary data.</text>
</comment>